<feature type="transmembrane region" description="Helical" evidence="6">
    <location>
        <begin position="95"/>
        <end position="117"/>
    </location>
</feature>
<proteinExistence type="predicted"/>
<feature type="transmembrane region" description="Helical" evidence="6">
    <location>
        <begin position="219"/>
        <end position="241"/>
    </location>
</feature>
<protein>
    <submittedName>
        <fullName evidence="7">Lysylphosphatidylglycerol synthase domain-containing protein</fullName>
    </submittedName>
</protein>
<gene>
    <name evidence="7" type="ORF">U6N30_15000</name>
</gene>
<accession>A0ABZ1B877</accession>
<dbReference type="InterPro" id="IPR022791">
    <property type="entry name" value="L-PG_synthase/AglD"/>
</dbReference>
<keyword evidence="8" id="KW-1185">Reference proteome</keyword>
<keyword evidence="5 6" id="KW-0472">Membrane</keyword>
<evidence type="ECO:0000313" key="8">
    <source>
        <dbReference type="Proteomes" id="UP001324287"/>
    </source>
</evidence>
<evidence type="ECO:0000256" key="4">
    <source>
        <dbReference type="ARBA" id="ARBA00022989"/>
    </source>
</evidence>
<evidence type="ECO:0000256" key="1">
    <source>
        <dbReference type="ARBA" id="ARBA00004651"/>
    </source>
</evidence>
<dbReference type="Proteomes" id="UP001324287">
    <property type="component" value="Chromosome"/>
</dbReference>
<sequence>MAAAALMTVERRIALGRTVGAAMVADGASLLRGRVGWRRSAARYLERAGVLPAAARRSIDRFVAGAIAAAAVVAVGTFVLAVVEDRLTGWRTPESLVPVLLLGIVAWALVLLGQWLAAGRGPAGGPAVAEEPARHVTLTLRSALTWRRAGRAVPPGWKWWPQLGWTTLGVALEAGTLAAAVHAVGGAVPVLATAAVYGALHLLWSLVPATGLPGAADAALLLALTSLGAPLASACAGVLAFRLLSYWLPAGLGALLAARFEHRFVT</sequence>
<dbReference type="RefSeq" id="WP_324277899.1">
    <property type="nucleotide sequence ID" value="NZ_CP141261.1"/>
</dbReference>
<dbReference type="EMBL" id="CP141261">
    <property type="protein sequence ID" value="WRL66587.1"/>
    <property type="molecule type" value="Genomic_DNA"/>
</dbReference>
<evidence type="ECO:0000256" key="5">
    <source>
        <dbReference type="ARBA" id="ARBA00023136"/>
    </source>
</evidence>
<evidence type="ECO:0000256" key="6">
    <source>
        <dbReference type="SAM" id="Phobius"/>
    </source>
</evidence>
<feature type="transmembrane region" description="Helical" evidence="6">
    <location>
        <begin position="188"/>
        <end position="207"/>
    </location>
</feature>
<reference evidence="7 8" key="1">
    <citation type="submission" date="2023-12" db="EMBL/GenBank/DDBJ databases">
        <title>Blastococcus brunescens sp. nov., an actonobacterium isolated from sandstone collected in sahara desert.</title>
        <authorList>
            <person name="Gtari M."/>
            <person name="Ghodhbane F."/>
        </authorList>
    </citation>
    <scope>NUCLEOTIDE SEQUENCE [LARGE SCALE GENOMIC DNA]</scope>
    <source>
        <strain evidence="7 8">BMG 8361</strain>
    </source>
</reference>
<dbReference type="Pfam" id="PF03706">
    <property type="entry name" value="LPG_synthase_TM"/>
    <property type="match status" value="1"/>
</dbReference>
<organism evidence="7 8">
    <name type="scientific">Blastococcus brunescens</name>
    <dbReference type="NCBI Taxonomy" id="1564165"/>
    <lineage>
        <taxon>Bacteria</taxon>
        <taxon>Bacillati</taxon>
        <taxon>Actinomycetota</taxon>
        <taxon>Actinomycetes</taxon>
        <taxon>Geodermatophilales</taxon>
        <taxon>Geodermatophilaceae</taxon>
        <taxon>Blastococcus</taxon>
    </lineage>
</organism>
<keyword evidence="3 6" id="KW-0812">Transmembrane</keyword>
<feature type="transmembrane region" description="Helical" evidence="6">
    <location>
        <begin position="62"/>
        <end position="83"/>
    </location>
</feature>
<evidence type="ECO:0000256" key="2">
    <source>
        <dbReference type="ARBA" id="ARBA00022475"/>
    </source>
</evidence>
<keyword evidence="4 6" id="KW-1133">Transmembrane helix</keyword>
<comment type="subcellular location">
    <subcellularLocation>
        <location evidence="1">Cell membrane</location>
        <topology evidence="1">Multi-pass membrane protein</topology>
    </subcellularLocation>
</comment>
<name>A0ABZ1B877_9ACTN</name>
<evidence type="ECO:0000313" key="7">
    <source>
        <dbReference type="EMBL" id="WRL66587.1"/>
    </source>
</evidence>
<keyword evidence="2" id="KW-1003">Cell membrane</keyword>
<evidence type="ECO:0000256" key="3">
    <source>
        <dbReference type="ARBA" id="ARBA00022692"/>
    </source>
</evidence>